<accession>A0A9X0QID6</accession>
<feature type="transmembrane region" description="Helical" evidence="2">
    <location>
        <begin position="64"/>
        <end position="82"/>
    </location>
</feature>
<dbReference type="GO" id="GO:0000155">
    <property type="term" value="F:phosphorelay sensor kinase activity"/>
    <property type="evidence" value="ECO:0007669"/>
    <property type="project" value="InterPro"/>
</dbReference>
<keyword evidence="5" id="KW-0418">Kinase</keyword>
<keyword evidence="5" id="KW-0808">Transferase</keyword>
<dbReference type="InterPro" id="IPR036890">
    <property type="entry name" value="HATPase_C_sf"/>
</dbReference>
<name>A0A9X0QID6_9BACT</name>
<dbReference type="InterPro" id="IPR003594">
    <property type="entry name" value="HATPase_dom"/>
</dbReference>
<feature type="transmembrane region" description="Helical" evidence="2">
    <location>
        <begin position="33"/>
        <end position="52"/>
    </location>
</feature>
<evidence type="ECO:0000313" key="5">
    <source>
        <dbReference type="EMBL" id="MBB5330890.1"/>
    </source>
</evidence>
<dbReference type="Gene3D" id="3.30.565.10">
    <property type="entry name" value="Histidine kinase-like ATPase, C-terminal domain"/>
    <property type="match status" value="1"/>
</dbReference>
<dbReference type="PANTHER" id="PTHR34220:SF7">
    <property type="entry name" value="SENSOR HISTIDINE KINASE YPDA"/>
    <property type="match status" value="1"/>
</dbReference>
<dbReference type="InterPro" id="IPR050640">
    <property type="entry name" value="Bact_2-comp_sensor_kinase"/>
</dbReference>
<gene>
    <name evidence="5" type="ORF">HDF14_004527</name>
</gene>
<dbReference type="AlphaFoldDB" id="A0A9X0QID6"/>
<feature type="domain" description="Signal transduction histidine kinase internal region" evidence="4">
    <location>
        <begin position="184"/>
        <end position="264"/>
    </location>
</feature>
<feature type="transmembrane region" description="Helical" evidence="2">
    <location>
        <begin position="146"/>
        <end position="165"/>
    </location>
</feature>
<organism evidence="5 6">
    <name type="scientific">Tunturiibacter gelidiferens</name>
    <dbReference type="NCBI Taxonomy" id="3069689"/>
    <lineage>
        <taxon>Bacteria</taxon>
        <taxon>Pseudomonadati</taxon>
        <taxon>Acidobacteriota</taxon>
        <taxon>Terriglobia</taxon>
        <taxon>Terriglobales</taxon>
        <taxon>Acidobacteriaceae</taxon>
        <taxon>Tunturiibacter</taxon>
    </lineage>
</organism>
<dbReference type="PANTHER" id="PTHR34220">
    <property type="entry name" value="SENSOR HISTIDINE KINASE YPDA"/>
    <property type="match status" value="1"/>
</dbReference>
<evidence type="ECO:0000259" key="3">
    <source>
        <dbReference type="Pfam" id="PF02518"/>
    </source>
</evidence>
<dbReference type="SUPFAM" id="SSF55874">
    <property type="entry name" value="ATPase domain of HSP90 chaperone/DNA topoisomerase II/histidine kinase"/>
    <property type="match status" value="1"/>
</dbReference>
<proteinExistence type="predicted"/>
<evidence type="ECO:0000256" key="1">
    <source>
        <dbReference type="SAM" id="MobiDB-lite"/>
    </source>
</evidence>
<dbReference type="EMBL" id="JACHEB010000012">
    <property type="protein sequence ID" value="MBB5330890.1"/>
    <property type="molecule type" value="Genomic_DNA"/>
</dbReference>
<feature type="transmembrane region" description="Helical" evidence="2">
    <location>
        <begin position="103"/>
        <end position="126"/>
    </location>
</feature>
<dbReference type="InterPro" id="IPR010559">
    <property type="entry name" value="Sig_transdc_His_kin_internal"/>
</dbReference>
<feature type="domain" description="Histidine kinase/HSP90-like ATPase" evidence="3">
    <location>
        <begin position="283"/>
        <end position="391"/>
    </location>
</feature>
<keyword evidence="2" id="KW-0812">Transmembrane</keyword>
<dbReference type="GO" id="GO:0016020">
    <property type="term" value="C:membrane"/>
    <property type="evidence" value="ECO:0007669"/>
    <property type="project" value="InterPro"/>
</dbReference>
<protein>
    <submittedName>
        <fullName evidence="5">Signal transduction histidine kinase</fullName>
    </submittedName>
</protein>
<keyword evidence="2" id="KW-0472">Membrane</keyword>
<dbReference type="Pfam" id="PF02518">
    <property type="entry name" value="HATPase_c"/>
    <property type="match status" value="1"/>
</dbReference>
<dbReference type="RefSeq" id="WP_183980734.1">
    <property type="nucleotide sequence ID" value="NZ_JACHEB010000012.1"/>
</dbReference>
<sequence>MNALTTTPADSPPIALSNREAQQSSTSQAPRAFNGYFVIIPLATALALLTALECGGSILHPASLVYGAVLWGWWAVFACVLGRLAPHLPLVSNLSVKGVLSHLAIGSALALSHLYFLWAIGFPLGWGPEGSKFMWGYLFNINRFGIEYLIYGFIIGITGVLQYQLRAQRESMRSLELEKQLSTAHLRALQAQLEPHFLFNTLNAITTLVELGRQQQAVEILFHLNAILKSTLKRTTPEKVPLAQELEMIDNYLSIEQVRFADRLRVEIKVDPGALDGLVPCFLLQPIVENAIRHGIAPSINEGIVVASARREGSTLHLRVRDTGSGGGESDPGMPTDTDTASIVVRTHDGHGIGLRNTRERLVHFYQENFQMRAEPHSEGGFEVAISIPYESVSR</sequence>
<feature type="region of interest" description="Disordered" evidence="1">
    <location>
        <begin position="1"/>
        <end position="21"/>
    </location>
</feature>
<evidence type="ECO:0000256" key="2">
    <source>
        <dbReference type="SAM" id="Phobius"/>
    </source>
</evidence>
<evidence type="ECO:0000259" key="4">
    <source>
        <dbReference type="Pfam" id="PF06580"/>
    </source>
</evidence>
<reference evidence="5 6" key="1">
    <citation type="submission" date="2020-08" db="EMBL/GenBank/DDBJ databases">
        <title>Genomic Encyclopedia of Type Strains, Phase IV (KMG-V): Genome sequencing to study the core and pangenomes of soil and plant-associated prokaryotes.</title>
        <authorList>
            <person name="Whitman W."/>
        </authorList>
    </citation>
    <scope>NUCLEOTIDE SEQUENCE [LARGE SCALE GENOMIC DNA]</scope>
    <source>
        <strain evidence="5 6">X5P2</strain>
    </source>
</reference>
<keyword evidence="6" id="KW-1185">Reference proteome</keyword>
<keyword evidence="2" id="KW-1133">Transmembrane helix</keyword>
<dbReference type="Proteomes" id="UP000535182">
    <property type="component" value="Unassembled WGS sequence"/>
</dbReference>
<dbReference type="Pfam" id="PF06580">
    <property type="entry name" value="His_kinase"/>
    <property type="match status" value="1"/>
</dbReference>
<comment type="caution">
    <text evidence="5">The sequence shown here is derived from an EMBL/GenBank/DDBJ whole genome shotgun (WGS) entry which is preliminary data.</text>
</comment>
<evidence type="ECO:0000313" key="6">
    <source>
        <dbReference type="Proteomes" id="UP000535182"/>
    </source>
</evidence>